<sequence>MSFLFVNETKASQELKKIVRELLEEEGQIGSIWKMDRMRIECGGMSKQWIVAHICNHPYVIKNELAINTGTTWLFKAEKTKRFLEDFFP</sequence>
<name>W7DZT6_9LIST</name>
<comment type="caution">
    <text evidence="1">The sequence shown here is derived from an EMBL/GenBank/DDBJ whole genome shotgun (WGS) entry which is preliminary data.</text>
</comment>
<protein>
    <submittedName>
        <fullName evidence="1">Uncharacterized protein</fullName>
    </submittedName>
</protein>
<evidence type="ECO:0000313" key="2">
    <source>
        <dbReference type="Proteomes" id="UP000019241"/>
    </source>
</evidence>
<accession>W7DZT6</accession>
<dbReference type="EMBL" id="AODM01000018">
    <property type="protein sequence ID" value="EUJ59186.1"/>
    <property type="molecule type" value="Genomic_DNA"/>
</dbReference>
<organism evidence="1 2">
    <name type="scientific">Listeria fleischmannii FSL S10-1203</name>
    <dbReference type="NCBI Taxonomy" id="1265822"/>
    <lineage>
        <taxon>Bacteria</taxon>
        <taxon>Bacillati</taxon>
        <taxon>Bacillota</taxon>
        <taxon>Bacilli</taxon>
        <taxon>Bacillales</taxon>
        <taxon>Listeriaceae</taxon>
        <taxon>Listeria</taxon>
    </lineage>
</organism>
<dbReference type="Pfam" id="PF05595">
    <property type="entry name" value="DUF771"/>
    <property type="match status" value="1"/>
</dbReference>
<dbReference type="Proteomes" id="UP000019241">
    <property type="component" value="Unassembled WGS sequence"/>
</dbReference>
<evidence type="ECO:0000313" key="1">
    <source>
        <dbReference type="EMBL" id="EUJ59186.1"/>
    </source>
</evidence>
<dbReference type="AlphaFoldDB" id="W7DZT6"/>
<gene>
    <name evidence="1" type="ORF">MCOL2_05925</name>
</gene>
<reference evidence="1 2" key="1">
    <citation type="submission" date="2012-12" db="EMBL/GenBank/DDBJ databases">
        <title>Novel taxa of Listeriaceae from agricultural environments in the United States.</title>
        <authorList>
            <person name="den Bakker H.C."/>
            <person name="Allred A."/>
            <person name="Warchocki S."/>
            <person name="Wright E.M."/>
            <person name="Burrell A."/>
            <person name="Nightingale K.K."/>
            <person name="Kephart D."/>
            <person name="Wiedmann M."/>
        </authorList>
    </citation>
    <scope>NUCLEOTIDE SEQUENCE [LARGE SCALE GENOMIC DNA]</scope>
    <source>
        <strain evidence="1 2">FSL S10-1203</strain>
    </source>
</reference>
<proteinExistence type="predicted"/>
<dbReference type="RefSeq" id="WP_036062895.1">
    <property type="nucleotide sequence ID" value="NZ_AODM01000018.1"/>
</dbReference>
<dbReference type="InterPro" id="IPR008489">
    <property type="entry name" value="DUF771"/>
</dbReference>